<sequence length="160" mass="16563">MSLHTDGVGPRGAAGSREPVRPSPVVELGTPAWCWSRLRLTAVGVLSSGPGPRPTSVSVGYTETGGQIVVPVDTEVGDVSSLAGSALTLALTGRTEDGLRWVVRATGTALLSLFEPDSLEACRSSHPARSSAPLPSDALLVPVTWLRGYREAPLRAPAQG</sequence>
<evidence type="ECO:0008006" key="4">
    <source>
        <dbReference type="Google" id="ProtNLM"/>
    </source>
</evidence>
<feature type="region of interest" description="Disordered" evidence="1">
    <location>
        <begin position="1"/>
        <end position="25"/>
    </location>
</feature>
<dbReference type="EMBL" id="JACHZG010000001">
    <property type="protein sequence ID" value="MBB3326857.1"/>
    <property type="molecule type" value="Genomic_DNA"/>
</dbReference>
<gene>
    <name evidence="2" type="ORF">FHX39_001801</name>
</gene>
<reference evidence="2 3" key="1">
    <citation type="submission" date="2020-08" db="EMBL/GenBank/DDBJ databases">
        <title>Sequencing the genomes of 1000 actinobacteria strains.</title>
        <authorList>
            <person name="Klenk H.-P."/>
        </authorList>
    </citation>
    <scope>NUCLEOTIDE SEQUENCE [LARGE SCALE GENOMIC DNA]</scope>
    <source>
        <strain evidence="2 3">DSM 11053</strain>
    </source>
</reference>
<name>A0A7W5P6Z5_9ACTN</name>
<evidence type="ECO:0000313" key="3">
    <source>
        <dbReference type="Proteomes" id="UP000565572"/>
    </source>
</evidence>
<comment type="caution">
    <text evidence="2">The sequence shown here is derived from an EMBL/GenBank/DDBJ whole genome shotgun (WGS) entry which is preliminary data.</text>
</comment>
<protein>
    <recommendedName>
        <fullName evidence="4">Pyridoxamine 5'-phosphate oxidase</fullName>
    </recommendedName>
</protein>
<dbReference type="AlphaFoldDB" id="A0A7W5P6Z5"/>
<keyword evidence="3" id="KW-1185">Reference proteome</keyword>
<dbReference type="RefSeq" id="WP_183337724.1">
    <property type="nucleotide sequence ID" value="NZ_JACHZG010000001.1"/>
</dbReference>
<proteinExistence type="predicted"/>
<accession>A0A7W5P6Z5</accession>
<evidence type="ECO:0000256" key="1">
    <source>
        <dbReference type="SAM" id="MobiDB-lite"/>
    </source>
</evidence>
<organism evidence="2 3">
    <name type="scientific">Microlunatus antarcticus</name>
    <dbReference type="NCBI Taxonomy" id="53388"/>
    <lineage>
        <taxon>Bacteria</taxon>
        <taxon>Bacillati</taxon>
        <taxon>Actinomycetota</taxon>
        <taxon>Actinomycetes</taxon>
        <taxon>Propionibacteriales</taxon>
        <taxon>Propionibacteriaceae</taxon>
        <taxon>Microlunatus</taxon>
    </lineage>
</organism>
<evidence type="ECO:0000313" key="2">
    <source>
        <dbReference type="EMBL" id="MBB3326857.1"/>
    </source>
</evidence>
<dbReference type="Proteomes" id="UP000565572">
    <property type="component" value="Unassembled WGS sequence"/>
</dbReference>